<dbReference type="InterPro" id="IPR037257">
    <property type="entry name" value="T2SS_E_N_sf"/>
</dbReference>
<comment type="similarity">
    <text evidence="1">Belongs to the GSP E family.</text>
</comment>
<sequence>MSNIETAKKMHSGHDESLATGRALIEAGFVTKAQLEICLRQQRAYLESGRAYFIEQILVMNRFCSKAQISSVIDQDSAGGQSSLFQLFLPVQICKRYLVFPLRVNNGVMEIKSARPLTPKQIEVIRASSYVPAAEVKVIPTDLAEITSILSGVLNTEHTFEAMLDRMKLSEINGVMLRQAIHSMLVDAVNMRASDIHIDKQPDPKAWISHRIDGRIIQSHLIPARIMAAIFTKIKTEAGMDASDDRRSQDGRVSIENHGRQIDFRVATQPVVGGETMTLRVLDPESLLGLDALFPNQPDMTEMFRKIATVNGKRGGLVIFSGPTGSGKTTSLYALSQQFPRDAINIITVEDPVEYVVSFMRQIQLNQLLNEQSMDVERSMLRQDPDVIILGEIRDADTMGAALQFAQSGHLVLASIHADNVVQTFQRVMSFVEGESSSKALSMLANTLRVVVNQKLVPRLCSCAEPHSDVEAALSVARASIVPISLGANLKRKKGCLRCRDTGYYGRAAAHETMVIPIDENYRRDIAKKISEGSSSFADVQDMQGVTLKRRQDTLGRLAEAGVIDLDTAVRQVNEEFI</sequence>
<feature type="domain" description="Bacterial type II secretion system protein E" evidence="4">
    <location>
        <begin position="381"/>
        <end position="395"/>
    </location>
</feature>
<dbReference type="InterPro" id="IPR001482">
    <property type="entry name" value="T2SS/T4SS_dom"/>
</dbReference>
<dbReference type="InterPro" id="IPR027417">
    <property type="entry name" value="P-loop_NTPase"/>
</dbReference>
<gene>
    <name evidence="5" type="ORF">ACFOFO_19785</name>
</gene>
<evidence type="ECO:0000256" key="1">
    <source>
        <dbReference type="ARBA" id="ARBA00006611"/>
    </source>
</evidence>
<dbReference type="PANTHER" id="PTHR30258:SF1">
    <property type="entry name" value="PROTEIN TRANSPORT PROTEIN HOFB HOMOLOG"/>
    <property type="match status" value="1"/>
</dbReference>
<evidence type="ECO:0000259" key="4">
    <source>
        <dbReference type="PROSITE" id="PS00662"/>
    </source>
</evidence>
<keyword evidence="6" id="KW-1185">Reference proteome</keyword>
<reference evidence="6" key="1">
    <citation type="journal article" date="2019" name="Int. J. Syst. Evol. Microbiol.">
        <title>The Global Catalogue of Microorganisms (GCM) 10K type strain sequencing project: providing services to taxonomists for standard genome sequencing and annotation.</title>
        <authorList>
            <consortium name="The Broad Institute Genomics Platform"/>
            <consortium name="The Broad Institute Genome Sequencing Center for Infectious Disease"/>
            <person name="Wu L."/>
            <person name="Ma J."/>
        </authorList>
    </citation>
    <scope>NUCLEOTIDE SEQUENCE [LARGE SCALE GENOMIC DNA]</scope>
    <source>
        <strain evidence="6">KCTC 42986</strain>
    </source>
</reference>
<dbReference type="InterPro" id="IPR003593">
    <property type="entry name" value="AAA+_ATPase"/>
</dbReference>
<dbReference type="PROSITE" id="PS00662">
    <property type="entry name" value="T2SP_E"/>
    <property type="match status" value="1"/>
</dbReference>
<dbReference type="Gene3D" id="3.30.450.90">
    <property type="match status" value="1"/>
</dbReference>
<dbReference type="Proteomes" id="UP001595530">
    <property type="component" value="Unassembled WGS sequence"/>
</dbReference>
<evidence type="ECO:0000256" key="3">
    <source>
        <dbReference type="ARBA" id="ARBA00022840"/>
    </source>
</evidence>
<dbReference type="EMBL" id="JBHRTP010000071">
    <property type="protein sequence ID" value="MFC3110175.1"/>
    <property type="molecule type" value="Genomic_DNA"/>
</dbReference>
<comment type="caution">
    <text evidence="5">The sequence shown here is derived from an EMBL/GenBank/DDBJ whole genome shotgun (WGS) entry which is preliminary data.</text>
</comment>
<dbReference type="SUPFAM" id="SSF160246">
    <property type="entry name" value="EspE N-terminal domain-like"/>
    <property type="match status" value="1"/>
</dbReference>
<name>A0ABV7F9A5_9BURK</name>
<keyword evidence="3" id="KW-0067">ATP-binding</keyword>
<evidence type="ECO:0000313" key="5">
    <source>
        <dbReference type="EMBL" id="MFC3110175.1"/>
    </source>
</evidence>
<accession>A0ABV7F9A5</accession>
<dbReference type="PANTHER" id="PTHR30258">
    <property type="entry name" value="TYPE II SECRETION SYSTEM PROTEIN GSPE-RELATED"/>
    <property type="match status" value="1"/>
</dbReference>
<dbReference type="RefSeq" id="WP_390328528.1">
    <property type="nucleotide sequence ID" value="NZ_JBHRTP010000071.1"/>
</dbReference>
<protein>
    <submittedName>
        <fullName evidence="5">GspE/PulE family protein</fullName>
    </submittedName>
</protein>
<evidence type="ECO:0000256" key="2">
    <source>
        <dbReference type="ARBA" id="ARBA00022741"/>
    </source>
</evidence>
<dbReference type="SMART" id="SM00382">
    <property type="entry name" value="AAA"/>
    <property type="match status" value="1"/>
</dbReference>
<proteinExistence type="inferred from homology"/>
<organism evidence="5 6">
    <name type="scientific">Undibacterium arcticum</name>
    <dbReference type="NCBI Taxonomy" id="1762892"/>
    <lineage>
        <taxon>Bacteria</taxon>
        <taxon>Pseudomonadati</taxon>
        <taxon>Pseudomonadota</taxon>
        <taxon>Betaproteobacteria</taxon>
        <taxon>Burkholderiales</taxon>
        <taxon>Oxalobacteraceae</taxon>
        <taxon>Undibacterium</taxon>
    </lineage>
</organism>
<evidence type="ECO:0000313" key="6">
    <source>
        <dbReference type="Proteomes" id="UP001595530"/>
    </source>
</evidence>
<dbReference type="Gene3D" id="3.40.50.300">
    <property type="entry name" value="P-loop containing nucleotide triphosphate hydrolases"/>
    <property type="match status" value="1"/>
</dbReference>
<dbReference type="SUPFAM" id="SSF52540">
    <property type="entry name" value="P-loop containing nucleoside triphosphate hydrolases"/>
    <property type="match status" value="1"/>
</dbReference>
<keyword evidence="2" id="KW-0547">Nucleotide-binding</keyword>
<dbReference type="Pfam" id="PF00437">
    <property type="entry name" value="T2SSE"/>
    <property type="match status" value="1"/>
</dbReference>